<evidence type="ECO:0000256" key="1">
    <source>
        <dbReference type="ARBA" id="ARBA00022741"/>
    </source>
</evidence>
<proteinExistence type="predicted"/>
<dbReference type="STRING" id="1230383.A0A1M8A4B0"/>
<evidence type="ECO:0000313" key="7">
    <source>
        <dbReference type="Proteomes" id="UP000186303"/>
    </source>
</evidence>
<dbReference type="Proteomes" id="UP000186303">
    <property type="component" value="Chromosome 2"/>
</dbReference>
<dbReference type="Pfam" id="PF00069">
    <property type="entry name" value="Pkinase"/>
    <property type="match status" value="1"/>
</dbReference>
<keyword evidence="2 3" id="KW-0067">ATP-binding</keyword>
<keyword evidence="6" id="KW-0723">Serine/threonine-protein kinase</keyword>
<evidence type="ECO:0000256" key="4">
    <source>
        <dbReference type="SAM" id="MobiDB-lite"/>
    </source>
</evidence>
<sequence>MDRLLDWGICEYTILPKTLGRGRFSTVYLAVKNGQRFAVKHTPLFPHHELVATRLLREPSLLAELPPHPNLVDVVETIRTPGHFYLVEEYLDGYVTLETLVARIGTKPQAQSSSSASAQMPAPGPILPADVAEKVFDQLMMALRAIHTPLRVCHRDVKPENVLVHPETLHLKLLDFGLATHFSRSHAKLTTCCGSPAFHCPEIVTALSQPPGTVAYWGPEVDAWTCGITLLRCLTGVRYPLGTSHTSPSAMGNRAKKMLATIPDSQMRKDIAALLDIHGERRMESFVRIADRIQEKLALSQTRIRRELKCTSFVPAPPQHAMVLPLLLTKQADLIQPPDVSLPMDREYPMITLLNTSQQPSRRVLSFIKYCLRCAGILYYTLPGPEPSAEHSRSSSGLSCVFQCVVELAQEETPGTLSQIMQTLWSLVGQRTEPEELVKLPARAIDPSARDDAVRPSSGPSGKQGPLKMLVYNMIVCFPRGADTPLPQEWEAPTSEMVAAALQHRLATAVVPPSPKMSAWRSNTEEPDLRIDTHVDRLPPATIVDSPRSRRHSHSRTPRPSSGVVHVYVSDARALPYVRGALSNGGVLKANTAMSHSLATSPTDSALASPRMRSGYTTPEARMDLIGPHELATSLDAIESTCRSLLERRTTPGRQDPDDVYAKQLYTLVKRLNRRLEHSLQSKDSEALRRQMSELNFRALDVLGPALALVSVHDGPMHPEKPASSNTGSLALAVLERFSACSSAKEMCLGFQEQIERLGLAWRTREDAAGSPAVDAATVLARDGAMLVQAVLGQLQRLVNLLPAVHTRRPKALLDSVLGLLSPGVYQDAIADALGTLEEIDVVEELATQAAVVLCELVLGLESLAQQIEGDDRPSIEQVLVDNLYALTPFLPRATGHMQNNEGMLLCEQSYSSEGVSKRITVWNIVRKTYDQLHLDMGARCLGPADVSRPARETLAVSHPEQDFVLLVHQLAYESLMAHIKDRTRDRLRVATQSRQVLAEPRRWSADTARELLGRLSHVLPGALLPGLCPLDVPASEHTLARTQDLGLCDALVTFVQWATDALPSETRARQVLDDECVTYVVRGMALIANYAPVARLRARAFAVATRLVRDHSSDEATLRLIREMMAPEAPAPLRGSTVHLVREVCAARIERLDSGHVPKDELLSDGRLWRAWNKALFLLPHSRPVPPAPDDAAAANALDELAMYLVQHQTYLQECCSLFYFVAVRDASHNYTGLREEREYARLYERFVLPLSTWVADWQAYVAKQAPQNPVASSLALLEMGIRRIQDCSD</sequence>
<dbReference type="Gene3D" id="1.10.510.10">
    <property type="entry name" value="Transferase(Phosphotransferase) domain 1"/>
    <property type="match status" value="1"/>
</dbReference>
<dbReference type="InterPro" id="IPR000719">
    <property type="entry name" value="Prot_kinase_dom"/>
</dbReference>
<dbReference type="OMA" id="CEYTILP"/>
<name>A0A1M8A4B0_MALS4</name>
<dbReference type="SMART" id="SM00220">
    <property type="entry name" value="S_TKc"/>
    <property type="match status" value="1"/>
</dbReference>
<dbReference type="EMBL" id="LT671822">
    <property type="protein sequence ID" value="SHO77251.1"/>
    <property type="molecule type" value="Genomic_DNA"/>
</dbReference>
<dbReference type="GO" id="GO:0005524">
    <property type="term" value="F:ATP binding"/>
    <property type="evidence" value="ECO:0007669"/>
    <property type="project" value="UniProtKB-UniRule"/>
</dbReference>
<accession>A0A1M8A4B0</accession>
<keyword evidence="7" id="KW-1185">Reference proteome</keyword>
<dbReference type="PROSITE" id="PS00107">
    <property type="entry name" value="PROTEIN_KINASE_ATP"/>
    <property type="match status" value="1"/>
</dbReference>
<feature type="domain" description="Protein kinase" evidence="5">
    <location>
        <begin position="13"/>
        <end position="297"/>
    </location>
</feature>
<evidence type="ECO:0000259" key="5">
    <source>
        <dbReference type="PROSITE" id="PS50011"/>
    </source>
</evidence>
<dbReference type="SUPFAM" id="SSF56112">
    <property type="entry name" value="Protein kinase-like (PK-like)"/>
    <property type="match status" value="1"/>
</dbReference>
<gene>
    <name evidence="6" type="ORF">MSYG_1592</name>
</gene>
<dbReference type="VEuPathDB" id="FungiDB:MSYG_1592"/>
<dbReference type="OrthoDB" id="5396786at2759"/>
<evidence type="ECO:0000256" key="2">
    <source>
        <dbReference type="ARBA" id="ARBA00022840"/>
    </source>
</evidence>
<dbReference type="GO" id="GO:0005737">
    <property type="term" value="C:cytoplasm"/>
    <property type="evidence" value="ECO:0007669"/>
    <property type="project" value="TreeGrafter"/>
</dbReference>
<dbReference type="GO" id="GO:0035556">
    <property type="term" value="P:intracellular signal transduction"/>
    <property type="evidence" value="ECO:0007669"/>
    <property type="project" value="TreeGrafter"/>
</dbReference>
<dbReference type="InterPro" id="IPR017441">
    <property type="entry name" value="Protein_kinase_ATP_BS"/>
</dbReference>
<keyword evidence="6" id="KW-0808">Transferase</keyword>
<evidence type="ECO:0000256" key="3">
    <source>
        <dbReference type="PROSITE-ProRule" id="PRU10141"/>
    </source>
</evidence>
<keyword evidence="1 3" id="KW-0547">Nucleotide-binding</keyword>
<dbReference type="InterPro" id="IPR008271">
    <property type="entry name" value="Ser/Thr_kinase_AS"/>
</dbReference>
<reference evidence="7" key="1">
    <citation type="journal article" date="2017" name="Nucleic Acids Res.">
        <title>Proteogenomics produces comprehensive and highly accurate protein-coding gene annotation in a complete genome assembly of Malassezia sympodialis.</title>
        <authorList>
            <person name="Zhu Y."/>
            <person name="Engstroem P.G."/>
            <person name="Tellgren-Roth C."/>
            <person name="Baudo C.D."/>
            <person name="Kennell J.C."/>
            <person name="Sun S."/>
            <person name="Billmyre R.B."/>
            <person name="Schroeder M.S."/>
            <person name="Andersson A."/>
            <person name="Holm T."/>
            <person name="Sigurgeirsson B."/>
            <person name="Wu G."/>
            <person name="Sankaranarayanan S.R."/>
            <person name="Siddharthan R."/>
            <person name="Sanyal K."/>
            <person name="Lundeberg J."/>
            <person name="Nystedt B."/>
            <person name="Boekhout T."/>
            <person name="Dawson T.L. Jr."/>
            <person name="Heitman J."/>
            <person name="Scheynius A."/>
            <person name="Lehtioe J."/>
        </authorList>
    </citation>
    <scope>NUCLEOTIDE SEQUENCE [LARGE SCALE GENOMIC DNA]</scope>
    <source>
        <strain evidence="7">ATCC 42132</strain>
    </source>
</reference>
<evidence type="ECO:0000313" key="6">
    <source>
        <dbReference type="EMBL" id="SHO77251.1"/>
    </source>
</evidence>
<organism evidence="6 7">
    <name type="scientific">Malassezia sympodialis (strain ATCC 42132)</name>
    <name type="common">Atopic eczema-associated yeast</name>
    <dbReference type="NCBI Taxonomy" id="1230383"/>
    <lineage>
        <taxon>Eukaryota</taxon>
        <taxon>Fungi</taxon>
        <taxon>Dikarya</taxon>
        <taxon>Basidiomycota</taxon>
        <taxon>Ustilaginomycotina</taxon>
        <taxon>Malasseziomycetes</taxon>
        <taxon>Malasseziales</taxon>
        <taxon>Malasseziaceae</taxon>
        <taxon>Malassezia</taxon>
    </lineage>
</organism>
<dbReference type="PROSITE" id="PS50011">
    <property type="entry name" value="PROTEIN_KINASE_DOM"/>
    <property type="match status" value="1"/>
</dbReference>
<protein>
    <submittedName>
        <fullName evidence="6">Similar to S.cerevisiae protein SNF1 (AMP-activated serine/threonine protein kinase)</fullName>
    </submittedName>
</protein>
<dbReference type="InterPro" id="IPR011009">
    <property type="entry name" value="Kinase-like_dom_sf"/>
</dbReference>
<keyword evidence="6" id="KW-0418">Kinase</keyword>
<feature type="binding site" evidence="3">
    <location>
        <position position="40"/>
    </location>
    <ligand>
        <name>ATP</name>
        <dbReference type="ChEBI" id="CHEBI:30616"/>
    </ligand>
</feature>
<dbReference type="PROSITE" id="PS00108">
    <property type="entry name" value="PROTEIN_KINASE_ST"/>
    <property type="match status" value="1"/>
</dbReference>
<dbReference type="PANTHER" id="PTHR24346:SF30">
    <property type="entry name" value="MATERNAL EMBRYONIC LEUCINE ZIPPER KINASE"/>
    <property type="match status" value="1"/>
</dbReference>
<dbReference type="GO" id="GO:0004674">
    <property type="term" value="F:protein serine/threonine kinase activity"/>
    <property type="evidence" value="ECO:0007669"/>
    <property type="project" value="UniProtKB-KW"/>
</dbReference>
<dbReference type="PANTHER" id="PTHR24346">
    <property type="entry name" value="MAP/MICROTUBULE AFFINITY-REGULATING KINASE"/>
    <property type="match status" value="1"/>
</dbReference>
<feature type="region of interest" description="Disordered" evidence="4">
    <location>
        <begin position="540"/>
        <end position="563"/>
    </location>
</feature>